<dbReference type="InterPro" id="IPR017945">
    <property type="entry name" value="DHBP_synth_RibB-like_a/b_dom"/>
</dbReference>
<dbReference type="EC" id="4.1.99.12" evidence="3"/>
<dbReference type="EMBL" id="LNUW01000006">
    <property type="protein sequence ID" value="KXG87380.1"/>
    <property type="molecule type" value="Genomic_DNA"/>
</dbReference>
<proteinExistence type="predicted"/>
<gene>
    <name evidence="5" type="ORF">ATO67_19725</name>
</gene>
<dbReference type="SUPFAM" id="SSF55821">
    <property type="entry name" value="YrdC/RibB"/>
    <property type="match status" value="1"/>
</dbReference>
<dbReference type="Proteomes" id="UP000070498">
    <property type="component" value="Unassembled WGS sequence"/>
</dbReference>
<dbReference type="STRING" id="2052828.ATO67_19725"/>
<dbReference type="InterPro" id="IPR000422">
    <property type="entry name" value="DHBP_synthase_RibB"/>
</dbReference>
<dbReference type="GO" id="GO:0008686">
    <property type="term" value="F:3,4-dihydroxy-2-butanone-4-phosphate synthase activity"/>
    <property type="evidence" value="ECO:0007669"/>
    <property type="project" value="UniProtKB-EC"/>
</dbReference>
<evidence type="ECO:0000256" key="3">
    <source>
        <dbReference type="ARBA" id="ARBA00012153"/>
    </source>
</evidence>
<protein>
    <recommendedName>
        <fullName evidence="4">3,4-dihydroxy-2-butanone 4-phosphate synthase</fullName>
        <ecNumber evidence="3">4.1.99.12</ecNumber>
    </recommendedName>
</protein>
<evidence type="ECO:0000256" key="2">
    <source>
        <dbReference type="ARBA" id="ARBA00004904"/>
    </source>
</evidence>
<reference evidence="5 6" key="1">
    <citation type="submission" date="2015-11" db="EMBL/GenBank/DDBJ databases">
        <title>Draft genome sequence of Agrobacterium sp. R89-1.</title>
        <authorList>
            <person name="Zahradnik J."/>
            <person name="Kyslikova E."/>
            <person name="Palyzova A."/>
            <person name="Kyslik P."/>
        </authorList>
    </citation>
    <scope>NUCLEOTIDE SEQUENCE [LARGE SCALE GENOMIC DNA]</scope>
    <source>
        <strain evidence="5 6">R89-1</strain>
    </source>
</reference>
<dbReference type="Gene3D" id="3.90.870.10">
    <property type="entry name" value="DHBP synthase"/>
    <property type="match status" value="1"/>
</dbReference>
<name>A0A135P7I2_9HYPH</name>
<accession>A0A135P7I2</accession>
<sequence length="133" mass="14554">MAGRSWGTPVIGLDKISISCQNLHGMQSIIVAKGWREDLICNRETIIFTPHPKLAVICRVILKREVEIRDAAMSLAGVICEVANDDGTMARLPDLEIFATRHGLLLVTIEDLVTFLVEKGSVSVPVELESLCA</sequence>
<evidence type="ECO:0000313" key="5">
    <source>
        <dbReference type="EMBL" id="KXG87380.1"/>
    </source>
</evidence>
<dbReference type="GO" id="GO:0009231">
    <property type="term" value="P:riboflavin biosynthetic process"/>
    <property type="evidence" value="ECO:0007669"/>
    <property type="project" value="UniProtKB-UniPathway"/>
</dbReference>
<dbReference type="UniPathway" id="UPA00275">
    <property type="reaction ID" value="UER00399"/>
</dbReference>
<comment type="caution">
    <text evidence="5">The sequence shown here is derived from an EMBL/GenBank/DDBJ whole genome shotgun (WGS) entry which is preliminary data.</text>
</comment>
<organism evidence="5 6">
    <name type="scientific">Agrobacterium bohemicum</name>
    <dbReference type="NCBI Taxonomy" id="2052828"/>
    <lineage>
        <taxon>Bacteria</taxon>
        <taxon>Pseudomonadati</taxon>
        <taxon>Pseudomonadota</taxon>
        <taxon>Alphaproteobacteria</taxon>
        <taxon>Hyphomicrobiales</taxon>
        <taxon>Rhizobiaceae</taxon>
        <taxon>Rhizobium/Agrobacterium group</taxon>
        <taxon>Agrobacterium</taxon>
    </lineage>
</organism>
<evidence type="ECO:0000256" key="4">
    <source>
        <dbReference type="ARBA" id="ARBA00018836"/>
    </source>
</evidence>
<dbReference type="Pfam" id="PF00926">
    <property type="entry name" value="DHBP_synthase"/>
    <property type="match status" value="1"/>
</dbReference>
<dbReference type="AlphaFoldDB" id="A0A135P7I2"/>
<comment type="pathway">
    <text evidence="2">Cofactor biosynthesis; riboflavin biosynthesis; 2-hydroxy-3-oxobutyl phosphate from D-ribulose 5-phosphate: step 1/1.</text>
</comment>
<keyword evidence="6" id="KW-1185">Reference proteome</keyword>
<evidence type="ECO:0000256" key="1">
    <source>
        <dbReference type="ARBA" id="ARBA00002284"/>
    </source>
</evidence>
<evidence type="ECO:0000313" key="6">
    <source>
        <dbReference type="Proteomes" id="UP000070498"/>
    </source>
</evidence>
<comment type="function">
    <text evidence="1">Catalyzes the conversion of D-ribulose 5-phosphate to formate and 3,4-dihydroxy-2-butanone 4-phosphate.</text>
</comment>